<comment type="caution">
    <text evidence="1">The sequence shown here is derived from an EMBL/GenBank/DDBJ whole genome shotgun (WGS) entry which is preliminary data.</text>
</comment>
<accession>A0A4C1UYA4</accession>
<evidence type="ECO:0000313" key="1">
    <source>
        <dbReference type="EMBL" id="GBP31438.1"/>
    </source>
</evidence>
<keyword evidence="2" id="KW-1185">Reference proteome</keyword>
<name>A0A4C1UYA4_EUMVA</name>
<reference evidence="1 2" key="1">
    <citation type="journal article" date="2019" name="Commun. Biol.">
        <title>The bagworm genome reveals a unique fibroin gene that provides high tensile strength.</title>
        <authorList>
            <person name="Kono N."/>
            <person name="Nakamura H."/>
            <person name="Ohtoshi R."/>
            <person name="Tomita M."/>
            <person name="Numata K."/>
            <person name="Arakawa K."/>
        </authorList>
    </citation>
    <scope>NUCLEOTIDE SEQUENCE [LARGE SCALE GENOMIC DNA]</scope>
</reference>
<sequence length="86" mass="9674">MGELSVKRLLYVDNQAILALSAFELQMITKTDNYVKVTTLARQPVAILTQAQVDLELLVAFFILYRYLPTIITGLPLRDVVNMTSS</sequence>
<dbReference type="EMBL" id="BGZK01000246">
    <property type="protein sequence ID" value="GBP31438.1"/>
    <property type="molecule type" value="Genomic_DNA"/>
</dbReference>
<organism evidence="1 2">
    <name type="scientific">Eumeta variegata</name>
    <name type="common">Bagworm moth</name>
    <name type="synonym">Eumeta japonica</name>
    <dbReference type="NCBI Taxonomy" id="151549"/>
    <lineage>
        <taxon>Eukaryota</taxon>
        <taxon>Metazoa</taxon>
        <taxon>Ecdysozoa</taxon>
        <taxon>Arthropoda</taxon>
        <taxon>Hexapoda</taxon>
        <taxon>Insecta</taxon>
        <taxon>Pterygota</taxon>
        <taxon>Neoptera</taxon>
        <taxon>Endopterygota</taxon>
        <taxon>Lepidoptera</taxon>
        <taxon>Glossata</taxon>
        <taxon>Ditrysia</taxon>
        <taxon>Tineoidea</taxon>
        <taxon>Psychidae</taxon>
        <taxon>Oiketicinae</taxon>
        <taxon>Eumeta</taxon>
    </lineage>
</organism>
<proteinExistence type="predicted"/>
<dbReference type="OrthoDB" id="425681at2759"/>
<dbReference type="AlphaFoldDB" id="A0A4C1UYA4"/>
<gene>
    <name evidence="1" type="ORF">EVAR_17927_1</name>
</gene>
<dbReference type="Proteomes" id="UP000299102">
    <property type="component" value="Unassembled WGS sequence"/>
</dbReference>
<protein>
    <submittedName>
        <fullName evidence="1">Uncharacterized protein</fullName>
    </submittedName>
</protein>
<evidence type="ECO:0000313" key="2">
    <source>
        <dbReference type="Proteomes" id="UP000299102"/>
    </source>
</evidence>